<dbReference type="GO" id="GO:0140359">
    <property type="term" value="F:ABC-type transporter activity"/>
    <property type="evidence" value="ECO:0007669"/>
    <property type="project" value="InterPro"/>
</dbReference>
<feature type="transmembrane region" description="Helical" evidence="10">
    <location>
        <begin position="194"/>
        <end position="212"/>
    </location>
</feature>
<name>A0A563DXY2_9MICO</name>
<accession>A0A563DXY2</accession>
<keyword evidence="7 10" id="KW-1133">Transmembrane helix</keyword>
<feature type="domain" description="ABC transmembrane type-2" evidence="11">
    <location>
        <begin position="34"/>
        <end position="271"/>
    </location>
</feature>
<dbReference type="PRINTS" id="PR00164">
    <property type="entry name" value="ABC2TRNSPORT"/>
</dbReference>
<evidence type="ECO:0000256" key="9">
    <source>
        <dbReference type="ARBA" id="ARBA00023251"/>
    </source>
</evidence>
<keyword evidence="8 10" id="KW-0472">Membrane</keyword>
<dbReference type="InterPro" id="IPR013525">
    <property type="entry name" value="ABC2_TM"/>
</dbReference>
<feature type="transmembrane region" description="Helical" evidence="10">
    <location>
        <begin position="159"/>
        <end position="182"/>
    </location>
</feature>
<evidence type="ECO:0000256" key="7">
    <source>
        <dbReference type="ARBA" id="ARBA00022989"/>
    </source>
</evidence>
<evidence type="ECO:0000259" key="11">
    <source>
        <dbReference type="PROSITE" id="PS51012"/>
    </source>
</evidence>
<sequence length="279" mass="32186">MSVAMRIRRMVEFRRVLVILVRRDLRVRYARSWLGYVWTLIDPLAMSLVYAFVFGVIYGVKANGNASINARTDGIDIVLFVVSGLLAWNWFNMCINETARALSAERLLVRSTNIPREMWVVRVVLSKGIEHLMSMPIYGAFILYFLLRGEVHVNWELVYIIPALVIQLILCIGMGLVMAPVTAMVDDFIRVVRIVLRMGFYLTPVVYSANYLGTKLPWAMHLQQLNPLTGIIDMYRCGITSHYTPDYHAWIFSILVSLAWLFFGMWVFRKLEPAILKEI</sequence>
<evidence type="ECO:0000256" key="2">
    <source>
        <dbReference type="ARBA" id="ARBA00007783"/>
    </source>
</evidence>
<keyword evidence="13" id="KW-1185">Reference proteome</keyword>
<keyword evidence="6 10" id="KW-0812">Transmembrane</keyword>
<comment type="caution">
    <text evidence="12">The sequence shown here is derived from an EMBL/GenBank/DDBJ whole genome shotgun (WGS) entry which is preliminary data.</text>
</comment>
<comment type="subcellular location">
    <subcellularLocation>
        <location evidence="1">Cell inner membrane</location>
        <topology evidence="1">Multi-pass membrane protein</topology>
    </subcellularLocation>
    <subcellularLocation>
        <location evidence="10">Cell membrane</location>
        <topology evidence="10">Multi-pass membrane protein</topology>
    </subcellularLocation>
</comment>
<evidence type="ECO:0000256" key="6">
    <source>
        <dbReference type="ARBA" id="ARBA00022692"/>
    </source>
</evidence>
<evidence type="ECO:0000256" key="8">
    <source>
        <dbReference type="ARBA" id="ARBA00023136"/>
    </source>
</evidence>
<dbReference type="OrthoDB" id="9789409at2"/>
<dbReference type="Pfam" id="PF01061">
    <property type="entry name" value="ABC2_membrane"/>
    <property type="match status" value="1"/>
</dbReference>
<evidence type="ECO:0000256" key="10">
    <source>
        <dbReference type="RuleBase" id="RU361157"/>
    </source>
</evidence>
<proteinExistence type="inferred from homology"/>
<dbReference type="PANTHER" id="PTHR30413">
    <property type="entry name" value="INNER MEMBRANE TRANSPORT PERMEASE"/>
    <property type="match status" value="1"/>
</dbReference>
<keyword evidence="3 10" id="KW-0813">Transport</keyword>
<evidence type="ECO:0000256" key="1">
    <source>
        <dbReference type="ARBA" id="ARBA00004429"/>
    </source>
</evidence>
<organism evidence="12 13">
    <name type="scientific">Leekyejoonella antrihumi</name>
    <dbReference type="NCBI Taxonomy" id="1660198"/>
    <lineage>
        <taxon>Bacteria</taxon>
        <taxon>Bacillati</taxon>
        <taxon>Actinomycetota</taxon>
        <taxon>Actinomycetes</taxon>
        <taxon>Micrococcales</taxon>
        <taxon>Dermacoccaceae</taxon>
        <taxon>Leekyejoonella</taxon>
    </lineage>
</organism>
<feature type="transmembrane region" description="Helical" evidence="10">
    <location>
        <begin position="33"/>
        <end position="57"/>
    </location>
</feature>
<evidence type="ECO:0000256" key="5">
    <source>
        <dbReference type="ARBA" id="ARBA00022519"/>
    </source>
</evidence>
<dbReference type="EMBL" id="VCQV01000022">
    <property type="protein sequence ID" value="TWP35065.1"/>
    <property type="molecule type" value="Genomic_DNA"/>
</dbReference>
<dbReference type="PROSITE" id="PS51012">
    <property type="entry name" value="ABC_TM2"/>
    <property type="match status" value="1"/>
</dbReference>
<dbReference type="GO" id="GO:0046677">
    <property type="term" value="P:response to antibiotic"/>
    <property type="evidence" value="ECO:0007669"/>
    <property type="project" value="UniProtKB-KW"/>
</dbReference>
<protein>
    <recommendedName>
        <fullName evidence="10">Transport permease protein</fullName>
    </recommendedName>
</protein>
<comment type="similarity">
    <text evidence="2 10">Belongs to the ABC-2 integral membrane protein family.</text>
</comment>
<feature type="transmembrane region" description="Helical" evidence="10">
    <location>
        <begin position="249"/>
        <end position="268"/>
    </location>
</feature>
<reference evidence="12 13" key="2">
    <citation type="submission" date="2019-08" db="EMBL/GenBank/DDBJ databases">
        <title>Jejuicoccus antrihumi gen. nov., sp. nov., a new member of the family Dermacoccaceae isolated from a cave.</title>
        <authorList>
            <person name="Schumann P."/>
            <person name="Kim I.S."/>
        </authorList>
    </citation>
    <scope>NUCLEOTIDE SEQUENCE [LARGE SCALE GENOMIC DNA]</scope>
    <source>
        <strain evidence="12 13">C5-26</strain>
    </source>
</reference>
<evidence type="ECO:0000256" key="3">
    <source>
        <dbReference type="ARBA" id="ARBA00022448"/>
    </source>
</evidence>
<dbReference type="InterPro" id="IPR047817">
    <property type="entry name" value="ABC2_TM_bact-type"/>
</dbReference>
<evidence type="ECO:0000313" key="12">
    <source>
        <dbReference type="EMBL" id="TWP35065.1"/>
    </source>
</evidence>
<dbReference type="InterPro" id="IPR000412">
    <property type="entry name" value="ABC_2_transport"/>
</dbReference>
<dbReference type="Proteomes" id="UP000320244">
    <property type="component" value="Unassembled WGS sequence"/>
</dbReference>
<evidence type="ECO:0000256" key="4">
    <source>
        <dbReference type="ARBA" id="ARBA00022475"/>
    </source>
</evidence>
<feature type="transmembrane region" description="Helical" evidence="10">
    <location>
        <begin position="119"/>
        <end position="147"/>
    </location>
</feature>
<reference evidence="12 13" key="1">
    <citation type="submission" date="2019-05" db="EMBL/GenBank/DDBJ databases">
        <authorList>
            <person name="Lee S.D."/>
        </authorList>
    </citation>
    <scope>NUCLEOTIDE SEQUENCE [LARGE SCALE GENOMIC DNA]</scope>
    <source>
        <strain evidence="12 13">C5-26</strain>
    </source>
</reference>
<evidence type="ECO:0000313" key="13">
    <source>
        <dbReference type="Proteomes" id="UP000320244"/>
    </source>
</evidence>
<keyword evidence="5" id="KW-0997">Cell inner membrane</keyword>
<dbReference type="PANTHER" id="PTHR30413:SF8">
    <property type="entry name" value="TRANSPORT PERMEASE PROTEIN"/>
    <property type="match status" value="1"/>
</dbReference>
<dbReference type="AlphaFoldDB" id="A0A563DXY2"/>
<gene>
    <name evidence="12" type="ORF">FGL98_15010</name>
</gene>
<keyword evidence="4 10" id="KW-1003">Cell membrane</keyword>
<feature type="transmembrane region" description="Helical" evidence="10">
    <location>
        <begin position="77"/>
        <end position="99"/>
    </location>
</feature>
<dbReference type="GO" id="GO:0043190">
    <property type="term" value="C:ATP-binding cassette (ABC) transporter complex"/>
    <property type="evidence" value="ECO:0007669"/>
    <property type="project" value="InterPro"/>
</dbReference>
<dbReference type="GO" id="GO:0015920">
    <property type="term" value="P:lipopolysaccharide transport"/>
    <property type="evidence" value="ECO:0007669"/>
    <property type="project" value="TreeGrafter"/>
</dbReference>
<keyword evidence="9" id="KW-0046">Antibiotic resistance</keyword>